<evidence type="ECO:0000313" key="5">
    <source>
        <dbReference type="Proteomes" id="UP000663881"/>
    </source>
</evidence>
<dbReference type="AlphaFoldDB" id="A0A820GD00"/>
<evidence type="ECO:0000256" key="2">
    <source>
        <dbReference type="ARBA" id="ARBA00023242"/>
    </source>
</evidence>
<keyword evidence="2" id="KW-0539">Nucleus</keyword>
<comment type="subcellular location">
    <subcellularLocation>
        <location evidence="1">Nucleus</location>
    </subcellularLocation>
</comment>
<gene>
    <name evidence="4" type="ORF">OKA104_LOCUS44865</name>
</gene>
<evidence type="ECO:0000256" key="1">
    <source>
        <dbReference type="ARBA" id="ARBA00004123"/>
    </source>
</evidence>
<sequence>SSSKKTRDSKLPVNIKTISEVVVDVLNPFYQANRFSSKELFKTLAKRISQHLATKEFSNIDAVRMDAKSLIKPAFRHKHSKILTHADLDRIVPS</sequence>
<proteinExistence type="predicted"/>
<protein>
    <recommendedName>
        <fullName evidence="3">Set2 Rpb1 interacting domain-containing protein</fullName>
    </recommendedName>
</protein>
<feature type="non-terminal residue" evidence="4">
    <location>
        <position position="94"/>
    </location>
</feature>
<dbReference type="EMBL" id="CAJOAY010014160">
    <property type="protein sequence ID" value="CAF4274929.1"/>
    <property type="molecule type" value="Genomic_DNA"/>
</dbReference>
<reference evidence="4" key="1">
    <citation type="submission" date="2021-02" db="EMBL/GenBank/DDBJ databases">
        <authorList>
            <person name="Nowell W R."/>
        </authorList>
    </citation>
    <scope>NUCLEOTIDE SEQUENCE</scope>
</reference>
<comment type="caution">
    <text evidence="4">The sequence shown here is derived from an EMBL/GenBank/DDBJ whole genome shotgun (WGS) entry which is preliminary data.</text>
</comment>
<dbReference type="Gene3D" id="1.10.1740.100">
    <property type="entry name" value="Set2, Rpb1 interacting domain"/>
    <property type="match status" value="1"/>
</dbReference>
<dbReference type="GO" id="GO:0006355">
    <property type="term" value="P:regulation of DNA-templated transcription"/>
    <property type="evidence" value="ECO:0007669"/>
    <property type="project" value="InterPro"/>
</dbReference>
<evidence type="ECO:0000313" key="4">
    <source>
        <dbReference type="EMBL" id="CAF4274929.1"/>
    </source>
</evidence>
<dbReference type="Pfam" id="PF08236">
    <property type="entry name" value="SRI"/>
    <property type="match status" value="1"/>
</dbReference>
<accession>A0A820GD00</accession>
<dbReference type="InterPro" id="IPR038190">
    <property type="entry name" value="SRI_sf"/>
</dbReference>
<evidence type="ECO:0000259" key="3">
    <source>
        <dbReference type="Pfam" id="PF08236"/>
    </source>
</evidence>
<dbReference type="GO" id="GO:0005694">
    <property type="term" value="C:chromosome"/>
    <property type="evidence" value="ECO:0007669"/>
    <property type="project" value="InterPro"/>
</dbReference>
<organism evidence="4 5">
    <name type="scientific">Adineta steineri</name>
    <dbReference type="NCBI Taxonomy" id="433720"/>
    <lineage>
        <taxon>Eukaryota</taxon>
        <taxon>Metazoa</taxon>
        <taxon>Spiralia</taxon>
        <taxon>Gnathifera</taxon>
        <taxon>Rotifera</taxon>
        <taxon>Eurotatoria</taxon>
        <taxon>Bdelloidea</taxon>
        <taxon>Adinetida</taxon>
        <taxon>Adinetidae</taxon>
        <taxon>Adineta</taxon>
    </lineage>
</organism>
<dbReference type="InterPro" id="IPR013257">
    <property type="entry name" value="SRI"/>
</dbReference>
<name>A0A820GD00_9BILA</name>
<feature type="domain" description="Set2 Rpb1 interacting" evidence="3">
    <location>
        <begin position="16"/>
        <end position="73"/>
    </location>
</feature>
<dbReference type="Proteomes" id="UP000663881">
    <property type="component" value="Unassembled WGS sequence"/>
</dbReference>